<accession>A0A645D6I2</accession>
<dbReference type="PANTHER" id="PTHR32294:SF5">
    <property type="entry name" value="DNA POLYMERASE III POLC-TYPE"/>
    <property type="match status" value="1"/>
</dbReference>
<evidence type="ECO:0000259" key="1">
    <source>
        <dbReference type="Pfam" id="PF14579"/>
    </source>
</evidence>
<dbReference type="GO" id="GO:0008408">
    <property type="term" value="F:3'-5' exonuclease activity"/>
    <property type="evidence" value="ECO:0007669"/>
    <property type="project" value="InterPro"/>
</dbReference>
<reference evidence="2" key="1">
    <citation type="submission" date="2019-08" db="EMBL/GenBank/DDBJ databases">
        <authorList>
            <person name="Kucharzyk K."/>
            <person name="Murdoch R.W."/>
            <person name="Higgins S."/>
            <person name="Loffler F."/>
        </authorList>
    </citation>
    <scope>NUCLEOTIDE SEQUENCE</scope>
</reference>
<dbReference type="GO" id="GO:0006260">
    <property type="term" value="P:DNA replication"/>
    <property type="evidence" value="ECO:0007669"/>
    <property type="project" value="InterPro"/>
</dbReference>
<dbReference type="InterPro" id="IPR004805">
    <property type="entry name" value="DnaE2/DnaE/PolC"/>
</dbReference>
<keyword evidence="2" id="KW-0548">Nucleotidyltransferase</keyword>
<dbReference type="EC" id="2.7.7.7" evidence="2"/>
<keyword evidence="2" id="KW-0808">Transferase</keyword>
<dbReference type="Pfam" id="PF14579">
    <property type="entry name" value="HHH_6"/>
    <property type="match status" value="1"/>
</dbReference>
<organism evidence="2">
    <name type="scientific">bioreactor metagenome</name>
    <dbReference type="NCBI Taxonomy" id="1076179"/>
    <lineage>
        <taxon>unclassified sequences</taxon>
        <taxon>metagenomes</taxon>
        <taxon>ecological metagenomes</taxon>
    </lineage>
</organism>
<dbReference type="AlphaFoldDB" id="A0A645D6I2"/>
<protein>
    <submittedName>
        <fullName evidence="2">DNA polymerase III PolC-type</fullName>
        <ecNumber evidence="2">2.7.7.7</ecNumber>
    </submittedName>
</protein>
<dbReference type="InterPro" id="IPR029460">
    <property type="entry name" value="DNAPol_HHH"/>
</dbReference>
<comment type="caution">
    <text evidence="2">The sequence shown here is derived from an EMBL/GenBank/DDBJ whole genome shotgun (WGS) entry which is preliminary data.</text>
</comment>
<proteinExistence type="predicted"/>
<dbReference type="Gene3D" id="1.10.150.870">
    <property type="match status" value="1"/>
</dbReference>
<gene>
    <name evidence="2" type="primary">polC_55</name>
    <name evidence="2" type="ORF">SDC9_131636</name>
</gene>
<dbReference type="EMBL" id="VSSQ01033074">
    <property type="protein sequence ID" value="MPM84563.1"/>
    <property type="molecule type" value="Genomic_DNA"/>
</dbReference>
<dbReference type="PANTHER" id="PTHR32294">
    <property type="entry name" value="DNA POLYMERASE III SUBUNIT ALPHA"/>
    <property type="match status" value="1"/>
</dbReference>
<name>A0A645D6I2_9ZZZZ</name>
<sequence length="145" mass="15884">MRADLFDVSLAAGGSERVLETIHELERAAAKMTDSEKGRTKDIITILEVVYEMNMRGIELLPVDLYKSDAKQFLIEDGAIRPPFNAIPGLGTNAAVAMVENRKGKVFHTVEEFRAATKANSAVVTAMEKCGCFDGMEKTAQISLF</sequence>
<dbReference type="GO" id="GO:0003887">
    <property type="term" value="F:DNA-directed DNA polymerase activity"/>
    <property type="evidence" value="ECO:0007669"/>
    <property type="project" value="UniProtKB-EC"/>
</dbReference>
<evidence type="ECO:0000313" key="2">
    <source>
        <dbReference type="EMBL" id="MPM84563.1"/>
    </source>
</evidence>
<feature type="domain" description="DNA polymerase helix-hairpin-helix motif" evidence="1">
    <location>
        <begin position="57"/>
        <end position="138"/>
    </location>
</feature>